<dbReference type="InterPro" id="IPR005946">
    <property type="entry name" value="Rib-P_diPkinase"/>
</dbReference>
<dbReference type="InterPro" id="IPR029099">
    <property type="entry name" value="Pribosyltran_N"/>
</dbReference>
<evidence type="ECO:0000256" key="8">
    <source>
        <dbReference type="ARBA" id="ARBA00022777"/>
    </source>
</evidence>
<keyword evidence="8 13" id="KW-0418">Kinase</keyword>
<dbReference type="OrthoDB" id="413572at2759"/>
<evidence type="ECO:0000259" key="12">
    <source>
        <dbReference type="Pfam" id="PF13793"/>
    </source>
</evidence>
<dbReference type="FunFam" id="3.40.50.2020:FF:000005">
    <property type="entry name" value="Ribose-phosphate pyrophosphokinase 1"/>
    <property type="match status" value="1"/>
</dbReference>
<dbReference type="InterPro" id="IPR000842">
    <property type="entry name" value="PRib_PP_synth_CS"/>
</dbReference>
<dbReference type="PANTHER" id="PTHR10210:SF36">
    <property type="entry name" value="RIBOSE-PHOSPHATE PYROPHOSPHOKINASE 5"/>
    <property type="match status" value="1"/>
</dbReference>
<comment type="similarity">
    <text evidence="2">Belongs to the ribose-phosphate pyrophosphokinase family.</text>
</comment>
<evidence type="ECO:0000256" key="10">
    <source>
        <dbReference type="ARBA" id="ARBA00022842"/>
    </source>
</evidence>
<evidence type="ECO:0000256" key="2">
    <source>
        <dbReference type="ARBA" id="ARBA00006478"/>
    </source>
</evidence>
<keyword evidence="10" id="KW-0460">Magnesium</keyword>
<dbReference type="SUPFAM" id="SSF53271">
    <property type="entry name" value="PRTase-like"/>
    <property type="match status" value="2"/>
</dbReference>
<dbReference type="GO" id="GO:0000287">
    <property type="term" value="F:magnesium ion binding"/>
    <property type="evidence" value="ECO:0007669"/>
    <property type="project" value="InterPro"/>
</dbReference>
<dbReference type="Pfam" id="PF14572">
    <property type="entry name" value="Pribosyl_synth"/>
    <property type="match status" value="1"/>
</dbReference>
<accession>A0A1Y1ZCZ9</accession>
<dbReference type="InterPro" id="IPR029057">
    <property type="entry name" value="PRTase-like"/>
</dbReference>
<dbReference type="EC" id="2.7.6.1" evidence="3"/>
<keyword evidence="4" id="KW-0808">Transferase</keyword>
<evidence type="ECO:0000256" key="4">
    <source>
        <dbReference type="ARBA" id="ARBA00022679"/>
    </source>
</evidence>
<dbReference type="CDD" id="cd06223">
    <property type="entry name" value="PRTases_typeI"/>
    <property type="match status" value="1"/>
</dbReference>
<evidence type="ECO:0000256" key="1">
    <source>
        <dbReference type="ARBA" id="ARBA00004496"/>
    </source>
</evidence>
<proteinExistence type="inferred from homology"/>
<feature type="domain" description="Ribose-phosphate pyrophosphokinase N-terminal" evidence="12">
    <location>
        <begin position="5"/>
        <end position="99"/>
    </location>
</feature>
<dbReference type="Proteomes" id="UP000193498">
    <property type="component" value="Unassembled WGS sequence"/>
</dbReference>
<dbReference type="GO" id="GO:0005737">
    <property type="term" value="C:cytoplasm"/>
    <property type="evidence" value="ECO:0007669"/>
    <property type="project" value="UniProtKB-SubCell"/>
</dbReference>
<evidence type="ECO:0000313" key="14">
    <source>
        <dbReference type="Proteomes" id="UP000193498"/>
    </source>
</evidence>
<dbReference type="Pfam" id="PF13793">
    <property type="entry name" value="Pribosyltran_N"/>
    <property type="match status" value="1"/>
</dbReference>
<gene>
    <name evidence="13" type="ORF">K493DRAFT_272988</name>
</gene>
<dbReference type="GO" id="GO:0006164">
    <property type="term" value="P:purine nucleotide biosynthetic process"/>
    <property type="evidence" value="ECO:0007669"/>
    <property type="project" value="TreeGrafter"/>
</dbReference>
<dbReference type="GO" id="GO:0005524">
    <property type="term" value="F:ATP binding"/>
    <property type="evidence" value="ECO:0007669"/>
    <property type="project" value="UniProtKB-KW"/>
</dbReference>
<reference evidence="13 14" key="1">
    <citation type="submission" date="2016-07" db="EMBL/GenBank/DDBJ databases">
        <title>Pervasive Adenine N6-methylation of Active Genes in Fungi.</title>
        <authorList>
            <consortium name="DOE Joint Genome Institute"/>
            <person name="Mondo S.J."/>
            <person name="Dannebaum R.O."/>
            <person name="Kuo R.C."/>
            <person name="Labutti K."/>
            <person name="Haridas S."/>
            <person name="Kuo A."/>
            <person name="Salamov A."/>
            <person name="Ahrendt S.R."/>
            <person name="Lipzen A."/>
            <person name="Sullivan W."/>
            <person name="Andreopoulos W.B."/>
            <person name="Clum A."/>
            <person name="Lindquist E."/>
            <person name="Daum C."/>
            <person name="Ramamoorthy G.K."/>
            <person name="Gryganskyi A."/>
            <person name="Culley D."/>
            <person name="Magnuson J.K."/>
            <person name="James T.Y."/>
            <person name="O'Malley M.A."/>
            <person name="Stajich J.E."/>
            <person name="Spatafora J.W."/>
            <person name="Visel A."/>
            <person name="Grigoriev I.V."/>
        </authorList>
    </citation>
    <scope>NUCLEOTIDE SEQUENCE [LARGE SCALE GENOMIC DNA]</scope>
    <source>
        <strain evidence="13 14">CBS 931.73</strain>
    </source>
</reference>
<keyword evidence="5" id="KW-0479">Metal-binding</keyword>
<comment type="caution">
    <text evidence="13">The sequence shown here is derived from an EMBL/GenBank/DDBJ whole genome shotgun (WGS) entry which is preliminary data.</text>
</comment>
<evidence type="ECO:0000256" key="11">
    <source>
        <dbReference type="ARBA" id="ARBA00049535"/>
    </source>
</evidence>
<dbReference type="Gene3D" id="3.40.50.2020">
    <property type="match status" value="3"/>
</dbReference>
<organism evidence="13 14">
    <name type="scientific">Basidiobolus meristosporus CBS 931.73</name>
    <dbReference type="NCBI Taxonomy" id="1314790"/>
    <lineage>
        <taxon>Eukaryota</taxon>
        <taxon>Fungi</taxon>
        <taxon>Fungi incertae sedis</taxon>
        <taxon>Zoopagomycota</taxon>
        <taxon>Entomophthoromycotina</taxon>
        <taxon>Basidiobolomycetes</taxon>
        <taxon>Basidiobolales</taxon>
        <taxon>Basidiobolaceae</taxon>
        <taxon>Basidiobolus</taxon>
    </lineage>
</organism>
<keyword evidence="6" id="KW-0545">Nucleotide biosynthesis</keyword>
<evidence type="ECO:0000313" key="13">
    <source>
        <dbReference type="EMBL" id="ORY08138.1"/>
    </source>
</evidence>
<dbReference type="FunFam" id="3.40.50.2020:FF:000014">
    <property type="entry name" value="Ribose-phosphate pyrophosphokinase 1"/>
    <property type="match status" value="1"/>
</dbReference>
<evidence type="ECO:0000256" key="7">
    <source>
        <dbReference type="ARBA" id="ARBA00022741"/>
    </source>
</evidence>
<keyword evidence="14" id="KW-1185">Reference proteome</keyword>
<dbReference type="GO" id="GO:0004749">
    <property type="term" value="F:ribose phosphate diphosphokinase activity"/>
    <property type="evidence" value="ECO:0007669"/>
    <property type="project" value="UniProtKB-EC"/>
</dbReference>
<dbReference type="InterPro" id="IPR000836">
    <property type="entry name" value="PRTase_dom"/>
</dbReference>
<dbReference type="EMBL" id="MCFE01000003">
    <property type="protein sequence ID" value="ORY08138.1"/>
    <property type="molecule type" value="Genomic_DNA"/>
</dbReference>
<evidence type="ECO:0000256" key="6">
    <source>
        <dbReference type="ARBA" id="ARBA00022727"/>
    </source>
</evidence>
<dbReference type="AlphaFoldDB" id="A0A1Y1ZCZ9"/>
<comment type="catalytic activity">
    <reaction evidence="11">
        <text>D-ribose 5-phosphate + ATP = 5-phospho-alpha-D-ribose 1-diphosphate + AMP + H(+)</text>
        <dbReference type="Rhea" id="RHEA:15609"/>
        <dbReference type="ChEBI" id="CHEBI:15378"/>
        <dbReference type="ChEBI" id="CHEBI:30616"/>
        <dbReference type="ChEBI" id="CHEBI:58017"/>
        <dbReference type="ChEBI" id="CHEBI:78346"/>
        <dbReference type="ChEBI" id="CHEBI:456215"/>
        <dbReference type="EC" id="2.7.6.1"/>
    </reaction>
</comment>
<sequence>MRNLLVFSGSSHPDLTDAICARLGVEAAPANLRKFSNAETNVEIWKSVRDQHVYIVQSGSGKVNDNFIELLIMISACKTASAKKVTVVLPYFPYSRQPDVPYAKSGVPVRKSAYVGLRDSPNLSNVVLSPAVDPENKDKDSDVPMESLLPSVAPMSSITSILRSDVLDSMSDVISPSTTPRLAPVGQQSNPTIHVPMDNRWVKPDGAYKHWVARSGELVANLLIAAGTDHIITMDLHDPQFQGYFDIPVDMIRAESSILDYIRSQIPNYQDAVIVSPDAGGAKRATSVANQLNLDLALIHKEGKINEISRMSLVGDVQGKSVIIIDDIADTCGTLGLAAELLHQRGATEIYAVVTHGILSGKAIEIINRSPISQVVVTNTVPHEDKKEMCSKLRTIDISGPFAEAIRRIHNGETLAPLFKKKAYI</sequence>
<evidence type="ECO:0000256" key="9">
    <source>
        <dbReference type="ARBA" id="ARBA00022840"/>
    </source>
</evidence>
<dbReference type="GO" id="GO:0002189">
    <property type="term" value="C:ribose phosphate diphosphokinase complex"/>
    <property type="evidence" value="ECO:0007669"/>
    <property type="project" value="UniProtKB-ARBA"/>
</dbReference>
<dbReference type="NCBIfam" id="TIGR01251">
    <property type="entry name" value="ribP_PPkin"/>
    <property type="match status" value="1"/>
</dbReference>
<dbReference type="PROSITE" id="PS00114">
    <property type="entry name" value="PRPP_SYNTHASE"/>
    <property type="match status" value="1"/>
</dbReference>
<name>A0A1Y1ZCZ9_9FUNG</name>
<comment type="subcellular location">
    <subcellularLocation>
        <location evidence="1">Cytoplasm</location>
    </subcellularLocation>
</comment>
<dbReference type="InParanoid" id="A0A1Y1ZCZ9"/>
<keyword evidence="7" id="KW-0547">Nucleotide-binding</keyword>
<dbReference type="GO" id="GO:0016301">
    <property type="term" value="F:kinase activity"/>
    <property type="evidence" value="ECO:0007669"/>
    <property type="project" value="UniProtKB-KW"/>
</dbReference>
<protein>
    <recommendedName>
        <fullName evidence="3">ribose-phosphate diphosphokinase</fullName>
        <ecNumber evidence="3">2.7.6.1</ecNumber>
    </recommendedName>
</protein>
<evidence type="ECO:0000256" key="3">
    <source>
        <dbReference type="ARBA" id="ARBA00013247"/>
    </source>
</evidence>
<dbReference type="STRING" id="1314790.A0A1Y1ZCZ9"/>
<dbReference type="GO" id="GO:0009156">
    <property type="term" value="P:ribonucleoside monophosphate biosynthetic process"/>
    <property type="evidence" value="ECO:0007669"/>
    <property type="project" value="InterPro"/>
</dbReference>
<dbReference type="PANTHER" id="PTHR10210">
    <property type="entry name" value="RIBOSE-PHOSPHATE DIPHOSPHOKINASE FAMILY MEMBER"/>
    <property type="match status" value="1"/>
</dbReference>
<dbReference type="GO" id="GO:0006015">
    <property type="term" value="P:5-phosphoribose 1-diphosphate biosynthetic process"/>
    <property type="evidence" value="ECO:0007669"/>
    <property type="project" value="TreeGrafter"/>
</dbReference>
<evidence type="ECO:0000256" key="5">
    <source>
        <dbReference type="ARBA" id="ARBA00022723"/>
    </source>
</evidence>
<keyword evidence="9" id="KW-0067">ATP-binding</keyword>
<dbReference type="SMART" id="SM01400">
    <property type="entry name" value="Pribosyltran_N"/>
    <property type="match status" value="1"/>
</dbReference>
<dbReference type="FunCoup" id="A0A1Y1ZCZ9">
    <property type="interactions" value="401"/>
</dbReference>